<proteinExistence type="predicted"/>
<sequence length="236" mass="25982">MAVTTVQDKRGSTYYLANGSKLSIQKELTSGYQLDKVNYSTFTLTLKTGVTSEFPLGSVIKVENANADLNGYWVINQVANGGKELVVANTKQRDEFTRENATEDRFTKATVKFVVFTDTHDSLKEFSTPDITYETVDVTATVDASPQTVQGQVTFGEITLTGYNAPDKEQNIALERARRAKEPFVLRHAVGDIVEYYVGKVTKKAGTKVGNDASVLDLEYTIAVDDADIILTNTRV</sequence>
<dbReference type="OrthoDB" id="5672080at2"/>
<keyword evidence="2" id="KW-1185">Reference proteome</keyword>
<accession>A0A3A1YEY2</accession>
<protein>
    <submittedName>
        <fullName evidence="1">Uncharacterized protein</fullName>
    </submittedName>
</protein>
<comment type="caution">
    <text evidence="1">The sequence shown here is derived from an EMBL/GenBank/DDBJ whole genome shotgun (WGS) entry which is preliminary data.</text>
</comment>
<dbReference type="RefSeq" id="WP_119532086.1">
    <property type="nucleotide sequence ID" value="NZ_JBHSSP010000028.1"/>
</dbReference>
<evidence type="ECO:0000313" key="1">
    <source>
        <dbReference type="EMBL" id="RIY35996.1"/>
    </source>
</evidence>
<reference evidence="1 2" key="1">
    <citation type="submission" date="2017-08" db="EMBL/GenBank/DDBJ databases">
        <title>Reclassification of Bisgaard taxon 37 and 44.</title>
        <authorList>
            <person name="Christensen H."/>
        </authorList>
    </citation>
    <scope>NUCLEOTIDE SEQUENCE [LARGE SCALE GENOMIC DNA]</scope>
    <source>
        <strain evidence="1 2">111</strain>
    </source>
</reference>
<dbReference type="AlphaFoldDB" id="A0A3A1YEY2"/>
<dbReference type="Gene3D" id="4.10.410.40">
    <property type="match status" value="1"/>
</dbReference>
<dbReference type="Proteomes" id="UP000265916">
    <property type="component" value="Unassembled WGS sequence"/>
</dbReference>
<dbReference type="EMBL" id="NRJG01000120">
    <property type="protein sequence ID" value="RIY35996.1"/>
    <property type="molecule type" value="Genomic_DNA"/>
</dbReference>
<gene>
    <name evidence="1" type="ORF">CKF58_06315</name>
</gene>
<evidence type="ECO:0000313" key="2">
    <source>
        <dbReference type="Proteomes" id="UP000265916"/>
    </source>
</evidence>
<organism evidence="1 2">
    <name type="scientific">Psittacicella hinzii</name>
    <dbReference type="NCBI Taxonomy" id="2028575"/>
    <lineage>
        <taxon>Bacteria</taxon>
        <taxon>Pseudomonadati</taxon>
        <taxon>Pseudomonadota</taxon>
        <taxon>Gammaproteobacteria</taxon>
        <taxon>Pasteurellales</taxon>
        <taxon>Psittacicellaceae</taxon>
        <taxon>Psittacicella</taxon>
    </lineage>
</organism>
<name>A0A3A1YEY2_9GAMM</name>